<name>A0A9P0JX88_ACAOB</name>
<sequence length="47" mass="5624">MTHIHVIGNVTHQNVYRREMVRSRCCVLLLKQFTYSILQKLLEKILP</sequence>
<gene>
    <name evidence="1" type="ORF">ACAOBT_LOCUS4626</name>
</gene>
<accession>A0A9P0JX88</accession>
<organism evidence="1 2">
    <name type="scientific">Acanthoscelides obtectus</name>
    <name type="common">Bean weevil</name>
    <name type="synonym">Bruchus obtectus</name>
    <dbReference type="NCBI Taxonomy" id="200917"/>
    <lineage>
        <taxon>Eukaryota</taxon>
        <taxon>Metazoa</taxon>
        <taxon>Ecdysozoa</taxon>
        <taxon>Arthropoda</taxon>
        <taxon>Hexapoda</taxon>
        <taxon>Insecta</taxon>
        <taxon>Pterygota</taxon>
        <taxon>Neoptera</taxon>
        <taxon>Endopterygota</taxon>
        <taxon>Coleoptera</taxon>
        <taxon>Polyphaga</taxon>
        <taxon>Cucujiformia</taxon>
        <taxon>Chrysomeloidea</taxon>
        <taxon>Chrysomelidae</taxon>
        <taxon>Bruchinae</taxon>
        <taxon>Bruchini</taxon>
        <taxon>Acanthoscelides</taxon>
    </lineage>
</organism>
<proteinExistence type="predicted"/>
<reference evidence="1" key="1">
    <citation type="submission" date="2022-03" db="EMBL/GenBank/DDBJ databases">
        <authorList>
            <person name="Sayadi A."/>
        </authorList>
    </citation>
    <scope>NUCLEOTIDE SEQUENCE</scope>
</reference>
<evidence type="ECO:0000313" key="1">
    <source>
        <dbReference type="EMBL" id="CAH1962331.1"/>
    </source>
</evidence>
<keyword evidence="2" id="KW-1185">Reference proteome</keyword>
<comment type="caution">
    <text evidence="1">The sequence shown here is derived from an EMBL/GenBank/DDBJ whole genome shotgun (WGS) entry which is preliminary data.</text>
</comment>
<protein>
    <submittedName>
        <fullName evidence="1">Uncharacterized protein</fullName>
    </submittedName>
</protein>
<evidence type="ECO:0000313" key="2">
    <source>
        <dbReference type="Proteomes" id="UP001152888"/>
    </source>
</evidence>
<dbReference type="Proteomes" id="UP001152888">
    <property type="component" value="Unassembled WGS sequence"/>
</dbReference>
<dbReference type="EMBL" id="CAKOFQ010006701">
    <property type="protein sequence ID" value="CAH1962331.1"/>
    <property type="molecule type" value="Genomic_DNA"/>
</dbReference>
<dbReference type="AlphaFoldDB" id="A0A9P0JX88"/>